<dbReference type="EMBL" id="CAAALY010013991">
    <property type="protein sequence ID" value="VEL12173.1"/>
    <property type="molecule type" value="Genomic_DNA"/>
</dbReference>
<evidence type="ECO:0000256" key="1">
    <source>
        <dbReference type="SAM" id="Phobius"/>
    </source>
</evidence>
<proteinExistence type="predicted"/>
<dbReference type="AlphaFoldDB" id="A0A3S5B3H8"/>
<keyword evidence="1" id="KW-0812">Transmembrane</keyword>
<accession>A0A3S5B3H8</accession>
<dbReference type="Proteomes" id="UP000784294">
    <property type="component" value="Unassembled WGS sequence"/>
</dbReference>
<dbReference type="OrthoDB" id="6278530at2759"/>
<feature type="transmembrane region" description="Helical" evidence="1">
    <location>
        <begin position="135"/>
        <end position="154"/>
    </location>
</feature>
<keyword evidence="1" id="KW-1133">Transmembrane helix</keyword>
<sequence length="167" mass="19676">MEAIYNEIASGKDTGFQDLIKTWEIRCQDCYERIQNDLHIDLNALQDPDVSLDYIKAQNIDTQTVVDQLRHIIRLRASLITELDEITKLRIELEDSESISEVHIALYRVNAEKRRLDVELRKTKEQCESSLVDHYGLLFLFISIFSLCFFEFIVRQPFKIMWPFSST</sequence>
<name>A0A3S5B3H8_9PLAT</name>
<comment type="caution">
    <text evidence="2">The sequence shown here is derived from an EMBL/GenBank/DDBJ whole genome shotgun (WGS) entry which is preliminary data.</text>
</comment>
<keyword evidence="3" id="KW-1185">Reference proteome</keyword>
<reference evidence="2" key="1">
    <citation type="submission" date="2018-11" db="EMBL/GenBank/DDBJ databases">
        <authorList>
            <consortium name="Pathogen Informatics"/>
        </authorList>
    </citation>
    <scope>NUCLEOTIDE SEQUENCE</scope>
</reference>
<gene>
    <name evidence="2" type="ORF">PXEA_LOCUS5613</name>
</gene>
<organism evidence="2 3">
    <name type="scientific">Protopolystoma xenopodis</name>
    <dbReference type="NCBI Taxonomy" id="117903"/>
    <lineage>
        <taxon>Eukaryota</taxon>
        <taxon>Metazoa</taxon>
        <taxon>Spiralia</taxon>
        <taxon>Lophotrochozoa</taxon>
        <taxon>Platyhelminthes</taxon>
        <taxon>Monogenea</taxon>
        <taxon>Polyopisthocotylea</taxon>
        <taxon>Polystomatidea</taxon>
        <taxon>Polystomatidae</taxon>
        <taxon>Protopolystoma</taxon>
    </lineage>
</organism>
<keyword evidence="1" id="KW-0472">Membrane</keyword>
<protein>
    <submittedName>
        <fullName evidence="2">Uncharacterized protein</fullName>
    </submittedName>
</protein>
<evidence type="ECO:0000313" key="2">
    <source>
        <dbReference type="EMBL" id="VEL12173.1"/>
    </source>
</evidence>
<evidence type="ECO:0000313" key="3">
    <source>
        <dbReference type="Proteomes" id="UP000784294"/>
    </source>
</evidence>